<dbReference type="KEGG" id="shd:SUTH_03229"/>
<feature type="domain" description="SPOR" evidence="2">
    <location>
        <begin position="211"/>
        <end position="289"/>
    </location>
</feature>
<dbReference type="GO" id="GO:0042834">
    <property type="term" value="F:peptidoglycan binding"/>
    <property type="evidence" value="ECO:0007669"/>
    <property type="project" value="InterPro"/>
</dbReference>
<reference evidence="3 4" key="1">
    <citation type="journal article" date="2014" name="Syst. Appl. Microbiol.">
        <title>Complete genomes of freshwater sulfur oxidizers Sulfuricella denitrificans skB26 and Sulfuritalea hydrogenivorans sk43H: genetic insights into the sulfur oxidation pathway of betaproteobacteria.</title>
        <authorList>
            <person name="Watanabe T."/>
            <person name="Kojima H."/>
            <person name="Fukui M."/>
        </authorList>
    </citation>
    <scope>NUCLEOTIDE SEQUENCE [LARGE SCALE GENOMIC DNA]</scope>
    <source>
        <strain evidence="3">DSM22779</strain>
    </source>
</reference>
<dbReference type="PANTHER" id="PTHR38731">
    <property type="entry name" value="LIPL45-RELATED LIPOPROTEIN-RELATED"/>
    <property type="match status" value="1"/>
</dbReference>
<dbReference type="STRING" id="1223802.SUTH_03229"/>
<dbReference type="Proteomes" id="UP000031637">
    <property type="component" value="Chromosome"/>
</dbReference>
<dbReference type="PANTHER" id="PTHR38731:SF1">
    <property type="entry name" value="FECR PROTEIN DOMAIN-CONTAINING PROTEIN"/>
    <property type="match status" value="1"/>
</dbReference>
<feature type="signal peptide" evidence="1">
    <location>
        <begin position="1"/>
        <end position="24"/>
    </location>
</feature>
<evidence type="ECO:0000313" key="4">
    <source>
        <dbReference type="Proteomes" id="UP000031637"/>
    </source>
</evidence>
<dbReference type="OrthoDB" id="369729at2"/>
<sequence length="289" mass="30684">MRPLNALFAVFAGIALTLSAPVFASAAATVEAVQSPAWRDRGGVTVPLAAGMELQSGDVLRTGPGARAYVMLAEGSRVKLGEAARFTLHTRSLQPEKSFRGALDVLAGAFRFTTGKLRKSRQHDVAIRVGTSTIGIRGTDLWGRTDKDGDLVALIEGRIEITRAGQVTELAKPMTYYDAPRAQAAAVKELDLETFVGLARQTEILPGDGAARVRGKWRVLAGSAASEEAAFELYDRIREAGFAARIRPHEVDGGWRYELLLGGFAGADEAAVAAARLKAATGLTPVVGR</sequence>
<accession>W0SJ30</accession>
<evidence type="ECO:0000313" key="3">
    <source>
        <dbReference type="EMBL" id="BAO31002.1"/>
    </source>
</evidence>
<name>W0SJ30_9PROT</name>
<dbReference type="PROSITE" id="PS51724">
    <property type="entry name" value="SPOR"/>
    <property type="match status" value="1"/>
</dbReference>
<dbReference type="EMBL" id="AP012547">
    <property type="protein sequence ID" value="BAO31002.1"/>
    <property type="molecule type" value="Genomic_DNA"/>
</dbReference>
<dbReference type="SUPFAM" id="SSF110997">
    <property type="entry name" value="Sporulation related repeat"/>
    <property type="match status" value="1"/>
</dbReference>
<dbReference type="InterPro" id="IPR006860">
    <property type="entry name" value="FecR"/>
</dbReference>
<dbReference type="HOGENOM" id="CLU_935814_0_0_4"/>
<dbReference type="InterPro" id="IPR007730">
    <property type="entry name" value="SPOR-like_dom"/>
</dbReference>
<dbReference type="RefSeq" id="WP_041100680.1">
    <property type="nucleotide sequence ID" value="NZ_AP012547.1"/>
</dbReference>
<keyword evidence="4" id="KW-1185">Reference proteome</keyword>
<evidence type="ECO:0000256" key="1">
    <source>
        <dbReference type="SAM" id="SignalP"/>
    </source>
</evidence>
<keyword evidence="1" id="KW-0732">Signal</keyword>
<dbReference type="Gene3D" id="3.30.70.1070">
    <property type="entry name" value="Sporulation related repeat"/>
    <property type="match status" value="1"/>
</dbReference>
<organism evidence="3 4">
    <name type="scientific">Sulfuritalea hydrogenivorans sk43H</name>
    <dbReference type="NCBI Taxonomy" id="1223802"/>
    <lineage>
        <taxon>Bacteria</taxon>
        <taxon>Pseudomonadati</taxon>
        <taxon>Pseudomonadota</taxon>
        <taxon>Betaproteobacteria</taxon>
        <taxon>Nitrosomonadales</taxon>
        <taxon>Sterolibacteriaceae</taxon>
        <taxon>Sulfuritalea</taxon>
    </lineage>
</organism>
<protein>
    <submittedName>
        <fullName evidence="3">Sporulation-like protein</fullName>
    </submittedName>
</protein>
<dbReference type="InterPro" id="IPR036680">
    <property type="entry name" value="SPOR-like_sf"/>
</dbReference>
<dbReference type="AlphaFoldDB" id="W0SJ30"/>
<feature type="chain" id="PRO_5004796352" evidence="1">
    <location>
        <begin position="25"/>
        <end position="289"/>
    </location>
</feature>
<dbReference type="Gene3D" id="2.60.120.1440">
    <property type="match status" value="1"/>
</dbReference>
<dbReference type="Pfam" id="PF04773">
    <property type="entry name" value="FecR"/>
    <property type="match status" value="1"/>
</dbReference>
<gene>
    <name evidence="3" type="ORF">SUTH_03229</name>
</gene>
<proteinExistence type="predicted"/>
<evidence type="ECO:0000259" key="2">
    <source>
        <dbReference type="PROSITE" id="PS51724"/>
    </source>
</evidence>
<dbReference type="Pfam" id="PF05036">
    <property type="entry name" value="SPOR"/>
    <property type="match status" value="1"/>
</dbReference>